<dbReference type="OrthoDB" id="9803687at2"/>
<dbReference type="InterPro" id="IPR000257">
    <property type="entry name" value="Uroporphyrinogen_deCOase"/>
</dbReference>
<reference evidence="2 3" key="1">
    <citation type="submission" date="2016-01" db="EMBL/GenBank/DDBJ databases">
        <title>High potential of lignocellulose degradation of a new Verrucomicrobia species.</title>
        <authorList>
            <person name="Wang Y."/>
            <person name="Shi Y."/>
            <person name="Qiu Z."/>
            <person name="Liu S."/>
            <person name="Yang H."/>
        </authorList>
    </citation>
    <scope>NUCLEOTIDE SEQUENCE [LARGE SCALE GENOMIC DNA]</scope>
    <source>
        <strain evidence="2 3">TSB47</strain>
    </source>
</reference>
<dbReference type="InterPro" id="IPR038071">
    <property type="entry name" value="UROD/MetE-like_sf"/>
</dbReference>
<accession>A0A178IFU9</accession>
<dbReference type="STRING" id="1184151.AW736_15370"/>
<dbReference type="GO" id="GO:0006779">
    <property type="term" value="P:porphyrin-containing compound biosynthetic process"/>
    <property type="evidence" value="ECO:0007669"/>
    <property type="project" value="InterPro"/>
</dbReference>
<dbReference type="Proteomes" id="UP000078486">
    <property type="component" value="Unassembled WGS sequence"/>
</dbReference>
<name>A0A178IFU9_9BACT</name>
<comment type="caution">
    <text evidence="2">The sequence shown here is derived from an EMBL/GenBank/DDBJ whole genome shotgun (WGS) entry which is preliminary data.</text>
</comment>
<sequence length="364" mass="41431">MQFRPDYKAVIARTKAFYATPRRGAALVQVLGGEGISLQSSKPLEKWRLPGEMIPYIDDRVAAVTRFWERRQGLDDDLIPAIAPWYGIAEHTAFLGGEVEFTGGTSFNHQILPDWKDFDNLKLDENHPWLRMVVDGIRHCREKWGELFAAKLRGADGPLDIANIVRGNDLFTDIYDHPDELHQLMDFCAAAARFTMDRQLQEATVLEGGVVTGFDIWLPRPCAGHLSDDASCMMSVANYEEFGLPYMRKVCAAYENVMLHTHSLGKKNIPQFASVPQIKWLQISSDPNSDRAIDVYREYEEVLRDKIVVVELSHKEIEDNLDLLRRNRTIIWHAAPSMEKARETVALVRRELPVFQPQQDAGAL</sequence>
<feature type="domain" description="Uroporphyrinogen decarboxylase (URO-D)" evidence="1">
    <location>
        <begin position="95"/>
        <end position="271"/>
    </location>
</feature>
<organism evidence="2 3">
    <name type="scientific">Termitidicoccus mucosus</name>
    <dbReference type="NCBI Taxonomy" id="1184151"/>
    <lineage>
        <taxon>Bacteria</taxon>
        <taxon>Pseudomonadati</taxon>
        <taxon>Verrucomicrobiota</taxon>
        <taxon>Opitutia</taxon>
        <taxon>Opitutales</taxon>
        <taxon>Opitutaceae</taxon>
        <taxon>Termitidicoccus</taxon>
    </lineage>
</organism>
<gene>
    <name evidence="2" type="ORF">AW736_15370</name>
</gene>
<proteinExistence type="predicted"/>
<evidence type="ECO:0000259" key="1">
    <source>
        <dbReference type="Pfam" id="PF01208"/>
    </source>
</evidence>
<dbReference type="Pfam" id="PF01208">
    <property type="entry name" value="URO-D"/>
    <property type="match status" value="1"/>
</dbReference>
<dbReference type="Gene3D" id="3.20.20.210">
    <property type="match status" value="1"/>
</dbReference>
<evidence type="ECO:0000313" key="2">
    <source>
        <dbReference type="EMBL" id="OAM88892.1"/>
    </source>
</evidence>
<dbReference type="GO" id="GO:0004853">
    <property type="term" value="F:uroporphyrinogen decarboxylase activity"/>
    <property type="evidence" value="ECO:0007669"/>
    <property type="project" value="InterPro"/>
</dbReference>
<keyword evidence="3" id="KW-1185">Reference proteome</keyword>
<dbReference type="AlphaFoldDB" id="A0A178IFU9"/>
<protein>
    <recommendedName>
        <fullName evidence="1">Uroporphyrinogen decarboxylase (URO-D) domain-containing protein</fullName>
    </recommendedName>
</protein>
<evidence type="ECO:0000313" key="3">
    <source>
        <dbReference type="Proteomes" id="UP000078486"/>
    </source>
</evidence>
<dbReference type="SUPFAM" id="SSF51726">
    <property type="entry name" value="UROD/MetE-like"/>
    <property type="match status" value="1"/>
</dbReference>
<dbReference type="RefSeq" id="WP_068771199.1">
    <property type="nucleotide sequence ID" value="NZ_CP109796.1"/>
</dbReference>
<dbReference type="EMBL" id="LRRQ01000118">
    <property type="protein sequence ID" value="OAM88892.1"/>
    <property type="molecule type" value="Genomic_DNA"/>
</dbReference>